<protein>
    <submittedName>
        <fullName evidence="1">Uncharacterized protein</fullName>
    </submittedName>
</protein>
<evidence type="ECO:0000313" key="2">
    <source>
        <dbReference type="Proteomes" id="UP001189429"/>
    </source>
</evidence>
<dbReference type="EMBL" id="CAUYUJ010017624">
    <property type="protein sequence ID" value="CAK0876421.1"/>
    <property type="molecule type" value="Genomic_DNA"/>
</dbReference>
<accession>A0ABN9VSH1</accession>
<name>A0ABN9VSH1_9DINO</name>
<reference evidence="1" key="1">
    <citation type="submission" date="2023-10" db="EMBL/GenBank/DDBJ databases">
        <authorList>
            <person name="Chen Y."/>
            <person name="Shah S."/>
            <person name="Dougan E. K."/>
            <person name="Thang M."/>
            <person name="Chan C."/>
        </authorList>
    </citation>
    <scope>NUCLEOTIDE SEQUENCE [LARGE SCALE GENOMIC DNA]</scope>
</reference>
<evidence type="ECO:0000313" key="1">
    <source>
        <dbReference type="EMBL" id="CAK0876421.1"/>
    </source>
</evidence>
<proteinExistence type="predicted"/>
<comment type="caution">
    <text evidence="1">The sequence shown here is derived from an EMBL/GenBank/DDBJ whole genome shotgun (WGS) entry which is preliminary data.</text>
</comment>
<sequence>MCSIMLDLSRPLLDLTDCPTKLALTFRLSFGLAMPGISEDACRGIAAGFAHFIWSLTRRSGQLQAFQNMRFVKPRRSAPRGRNRLRTYLGADREEEMRHLLHAAGRGPAVG</sequence>
<dbReference type="Proteomes" id="UP001189429">
    <property type="component" value="Unassembled WGS sequence"/>
</dbReference>
<keyword evidence="2" id="KW-1185">Reference proteome</keyword>
<organism evidence="1 2">
    <name type="scientific">Prorocentrum cordatum</name>
    <dbReference type="NCBI Taxonomy" id="2364126"/>
    <lineage>
        <taxon>Eukaryota</taxon>
        <taxon>Sar</taxon>
        <taxon>Alveolata</taxon>
        <taxon>Dinophyceae</taxon>
        <taxon>Prorocentrales</taxon>
        <taxon>Prorocentraceae</taxon>
        <taxon>Prorocentrum</taxon>
    </lineage>
</organism>
<gene>
    <name evidence="1" type="ORF">PCOR1329_LOCUS60796</name>
</gene>